<sequence length="205" mass="23002">MVRIKERYLLVNILYPLDTTRRTDSNVPAFVRRHRPTPGDLLPRDLVKGIRQQVSALFGDYGSGAFEGNNLVVKYFSKATSTFILKVKRAHYRLVWAALTTINSLPLSSGNEKSCVFSVVRVSGTIRKVEEAAVHQARQLVLAVRAEEASDTRLPTMLEQPTTLKRPTTARSLRDRKGEIPFMLPSTSCNDDSDELELAERLNSS</sequence>
<gene>
    <name evidence="5" type="ORF">BN1708_004486</name>
    <name evidence="4" type="ORF">BN1723_013987</name>
</gene>
<dbReference type="PANTHER" id="PTHR15441:SF2">
    <property type="entry name" value="RIBONUCLEASE P_MRP PROTEIN SUBUNIT POP5"/>
    <property type="match status" value="1"/>
</dbReference>
<name>A0A0G4LZX3_VERLO</name>
<dbReference type="GO" id="GO:0030681">
    <property type="term" value="C:multimeric ribonuclease P complex"/>
    <property type="evidence" value="ECO:0007669"/>
    <property type="project" value="TreeGrafter"/>
</dbReference>
<evidence type="ECO:0000256" key="3">
    <source>
        <dbReference type="SAM" id="MobiDB-lite"/>
    </source>
</evidence>
<evidence type="ECO:0000313" key="6">
    <source>
        <dbReference type="Proteomes" id="UP000044602"/>
    </source>
</evidence>
<dbReference type="GO" id="GO:0000172">
    <property type="term" value="C:ribonuclease MRP complex"/>
    <property type="evidence" value="ECO:0007669"/>
    <property type="project" value="TreeGrafter"/>
</dbReference>
<dbReference type="AlphaFoldDB" id="A0A0G4LZX3"/>
<reference evidence="6 7" key="1">
    <citation type="submission" date="2015-05" db="EMBL/GenBank/DDBJ databases">
        <authorList>
            <person name="Fogelqvist Johan"/>
        </authorList>
    </citation>
    <scope>NUCLEOTIDE SEQUENCE [LARGE SCALE GENOMIC DNA]</scope>
    <source>
        <strain evidence="5">VL1</strain>
        <strain evidence="4">VL2</strain>
    </source>
</reference>
<feature type="region of interest" description="Disordered" evidence="3">
    <location>
        <begin position="183"/>
        <end position="205"/>
    </location>
</feature>
<organism evidence="4 7">
    <name type="scientific">Verticillium longisporum</name>
    <name type="common">Verticillium dahliae var. longisporum</name>
    <dbReference type="NCBI Taxonomy" id="100787"/>
    <lineage>
        <taxon>Eukaryota</taxon>
        <taxon>Fungi</taxon>
        <taxon>Dikarya</taxon>
        <taxon>Ascomycota</taxon>
        <taxon>Pezizomycotina</taxon>
        <taxon>Sordariomycetes</taxon>
        <taxon>Hypocreomycetidae</taxon>
        <taxon>Glomerellales</taxon>
        <taxon>Plectosphaerellaceae</taxon>
        <taxon>Verticillium</taxon>
    </lineage>
</organism>
<dbReference type="PANTHER" id="PTHR15441">
    <property type="entry name" value="RIBONUCLEASE P PROTEIN SUBUNIT P14"/>
    <property type="match status" value="1"/>
</dbReference>
<dbReference type="InterPro" id="IPR038085">
    <property type="entry name" value="Rnp2-like_sf"/>
</dbReference>
<evidence type="ECO:0000313" key="5">
    <source>
        <dbReference type="EMBL" id="CRK27823.1"/>
    </source>
</evidence>
<dbReference type="Gene3D" id="3.30.70.3250">
    <property type="entry name" value="Ribonuclease P, Pop5 subunit"/>
    <property type="match status" value="1"/>
</dbReference>
<dbReference type="Proteomes" id="UP000044602">
    <property type="component" value="Unassembled WGS sequence"/>
</dbReference>
<dbReference type="GO" id="GO:0001682">
    <property type="term" value="P:tRNA 5'-leader removal"/>
    <property type="evidence" value="ECO:0007669"/>
    <property type="project" value="InterPro"/>
</dbReference>
<dbReference type="EMBL" id="CVQI01020224">
    <property type="protein sequence ID" value="CRK27586.1"/>
    <property type="molecule type" value="Genomic_DNA"/>
</dbReference>
<keyword evidence="2" id="KW-0819">tRNA processing</keyword>
<dbReference type="EMBL" id="CVQH01020529">
    <property type="protein sequence ID" value="CRK27823.1"/>
    <property type="molecule type" value="Genomic_DNA"/>
</dbReference>
<dbReference type="SUPFAM" id="SSF160350">
    <property type="entry name" value="Rnp2-like"/>
    <property type="match status" value="1"/>
</dbReference>
<evidence type="ECO:0000313" key="7">
    <source>
        <dbReference type="Proteomes" id="UP000045706"/>
    </source>
</evidence>
<dbReference type="Pfam" id="PF01900">
    <property type="entry name" value="RNase_P_Rpp14"/>
    <property type="match status" value="1"/>
</dbReference>
<dbReference type="InterPro" id="IPR002759">
    <property type="entry name" value="Pop5/Rpp14/Rnp2-like"/>
</dbReference>
<protein>
    <submittedName>
        <fullName evidence="4">Uncharacterized protein</fullName>
    </submittedName>
</protein>
<evidence type="ECO:0000256" key="1">
    <source>
        <dbReference type="ARBA" id="ARBA00010800"/>
    </source>
</evidence>
<dbReference type="STRING" id="100787.A0A0G4LZX3"/>
<dbReference type="GO" id="GO:0005730">
    <property type="term" value="C:nucleolus"/>
    <property type="evidence" value="ECO:0007669"/>
    <property type="project" value="TreeGrafter"/>
</dbReference>
<comment type="similarity">
    <text evidence="1">Belongs to the eukaryotic/archaeal RNase P protein component 2 family.</text>
</comment>
<evidence type="ECO:0000256" key="2">
    <source>
        <dbReference type="ARBA" id="ARBA00022694"/>
    </source>
</evidence>
<proteinExistence type="inferred from homology"/>
<dbReference type="GO" id="GO:0033204">
    <property type="term" value="F:ribonuclease P RNA binding"/>
    <property type="evidence" value="ECO:0007669"/>
    <property type="project" value="TreeGrafter"/>
</dbReference>
<dbReference type="Proteomes" id="UP000045706">
    <property type="component" value="Unassembled WGS sequence"/>
</dbReference>
<keyword evidence="6" id="KW-1185">Reference proteome</keyword>
<evidence type="ECO:0000313" key="4">
    <source>
        <dbReference type="EMBL" id="CRK27586.1"/>
    </source>
</evidence>
<accession>A0A0G4LZX3</accession>